<accession>A0A4R6UVB3</accession>
<evidence type="ECO:0000256" key="1">
    <source>
        <dbReference type="ARBA" id="ARBA00009667"/>
    </source>
</evidence>
<dbReference type="Gene3D" id="3.20.20.70">
    <property type="entry name" value="Aldolase class I"/>
    <property type="match status" value="1"/>
</dbReference>
<comment type="pathway">
    <text evidence="4">Amino-acid biosynthesis.</text>
</comment>
<dbReference type="Proteomes" id="UP000295375">
    <property type="component" value="Unassembled WGS sequence"/>
</dbReference>
<reference evidence="6 7" key="1">
    <citation type="submission" date="2019-03" db="EMBL/GenBank/DDBJ databases">
        <title>Genomic Encyclopedia of Type Strains, Phase IV (KMG-IV): sequencing the most valuable type-strain genomes for metagenomic binning, comparative biology and taxonomic classification.</title>
        <authorList>
            <person name="Goeker M."/>
        </authorList>
    </citation>
    <scope>NUCLEOTIDE SEQUENCE [LARGE SCALE GENOMIC DNA]</scope>
    <source>
        <strain evidence="6 7">DSM 103792</strain>
    </source>
</reference>
<proteinExistence type="inferred from homology"/>
<dbReference type="AlphaFoldDB" id="A0A4R6UVB3"/>
<gene>
    <name evidence="6" type="ORF">EV696_103132</name>
</gene>
<evidence type="ECO:0000256" key="2">
    <source>
        <dbReference type="ARBA" id="ARBA00022605"/>
    </source>
</evidence>
<keyword evidence="2 5" id="KW-0028">Amino-acid biosynthesis</keyword>
<dbReference type="GO" id="GO:0016853">
    <property type="term" value="F:isomerase activity"/>
    <property type="evidence" value="ECO:0007669"/>
    <property type="project" value="UniProtKB-KW"/>
</dbReference>
<dbReference type="EMBL" id="SNYM01000003">
    <property type="protein sequence ID" value="TDQ49763.1"/>
    <property type="molecule type" value="Genomic_DNA"/>
</dbReference>
<dbReference type="OrthoDB" id="9807749at2"/>
<dbReference type="InterPro" id="IPR013785">
    <property type="entry name" value="Aldolase_TIM"/>
</dbReference>
<dbReference type="Pfam" id="PF00977">
    <property type="entry name" value="His_biosynth"/>
    <property type="match status" value="1"/>
</dbReference>
<evidence type="ECO:0000256" key="4">
    <source>
        <dbReference type="ARBA" id="ARBA00029440"/>
    </source>
</evidence>
<dbReference type="RefSeq" id="WP_133588358.1">
    <property type="nucleotide sequence ID" value="NZ_CP037953.1"/>
</dbReference>
<dbReference type="GO" id="GO:0000105">
    <property type="term" value="P:L-histidine biosynthetic process"/>
    <property type="evidence" value="ECO:0007669"/>
    <property type="project" value="UniProtKB-KW"/>
</dbReference>
<dbReference type="InterPro" id="IPR006062">
    <property type="entry name" value="His_biosynth"/>
</dbReference>
<keyword evidence="7" id="KW-1185">Reference proteome</keyword>
<evidence type="ECO:0000313" key="6">
    <source>
        <dbReference type="EMBL" id="TDQ49763.1"/>
    </source>
</evidence>
<comment type="similarity">
    <text evidence="1 5">Belongs to the HisA/HisF family.</text>
</comment>
<evidence type="ECO:0000256" key="5">
    <source>
        <dbReference type="RuleBase" id="RU003657"/>
    </source>
</evidence>
<evidence type="ECO:0000256" key="3">
    <source>
        <dbReference type="ARBA" id="ARBA00023102"/>
    </source>
</evidence>
<dbReference type="SUPFAM" id="SSF51366">
    <property type="entry name" value="Ribulose-phoshate binding barrel"/>
    <property type="match status" value="1"/>
</dbReference>
<keyword evidence="6" id="KW-0413">Isomerase</keyword>
<sequence length="239" mass="25834">MLLIPGFELRKGHIAVPKPVHDKKEDPLMYLDAFDTIKRFVDIGARRVHLIDTDGAHEGQPVNVDIVQQLRKNHPNLEIEVTGGIKSIAHAELWLDVGASFVVLTWKMMRQRDSVIDLCGEYPGAVIVSIEAREGLVNGSNGAVAAEVLIPQYEEDGAAGVFYSEMHAPGDRRDPLPYAAALAKNTSLPVVCNGGVHAFTTADLLRKKPLSALAGVVIGRALLTGGLDYAELLTVVKQS</sequence>
<keyword evidence="3 5" id="KW-0368">Histidine biosynthesis</keyword>
<organism evidence="6 7">
    <name type="scientific">Permianibacter aggregans</name>
    <dbReference type="NCBI Taxonomy" id="1510150"/>
    <lineage>
        <taxon>Bacteria</taxon>
        <taxon>Pseudomonadati</taxon>
        <taxon>Pseudomonadota</taxon>
        <taxon>Gammaproteobacteria</taxon>
        <taxon>Pseudomonadales</taxon>
        <taxon>Pseudomonadaceae</taxon>
        <taxon>Permianibacter</taxon>
    </lineage>
</organism>
<dbReference type="InterPro" id="IPR011060">
    <property type="entry name" value="RibuloseP-bd_barrel"/>
</dbReference>
<name>A0A4R6UVB3_9GAMM</name>
<comment type="caution">
    <text evidence="6">The sequence shown here is derived from an EMBL/GenBank/DDBJ whole genome shotgun (WGS) entry which is preliminary data.</text>
</comment>
<evidence type="ECO:0000313" key="7">
    <source>
        <dbReference type="Proteomes" id="UP000295375"/>
    </source>
</evidence>
<protein>
    <submittedName>
        <fullName evidence="6">1-(5-phosphoribosyl)-5-[(5-phosphoribosylamino)methylideneamino] imidazole-4-carboxamide isomerase</fullName>
    </submittedName>
</protein>